<sequence length="711" mass="81747">MPKRITRESVLDTATADISDFIKTKPFLNYYVHNQASKQLAPEYLLQFCTQMYDIWGQHPRKWTQKSISTTLLISNPYWPLLTNKLQSTEWFNILTKYVAYLIANGEITGNPNLAKNIEHHLGTRLNIGPNFASSYWLAKLRQLQKTPNFTSSDQYKNYEMQHVSDILLLANNTSFATLFQIYRELTIFQFDIDNVADYLQAGLISIYPKNKTVRSLTFQNDLEAIFDKHKNVIASLLDRIVIVAAQNHLNLRQNASRKAFFKQYQTVLASIAPIDQIQSDLQEVLNGKPLNVMSLLTQTPNTDTTVKGGYDWHGDLRYHFIDFKSGKASYLAPNTMVSIMHFFTANEKPATVLKTTKQVLQSHSNIKHATDYALQTDILVPFVSSEQSIVEVFLTDFQRHFPTKLSGFKMNMTEVAATIYRFYNDLFIQTGRFRRKWTGRSVAQILNDSQLEWINMTPQQASDSYEILAPYIDFLIDNRYLTPSEAIQNVLSDFVDELNPLLDEDNDVLTDQDRVLRLILKLADLFDVTDLTDDADFTKLIAEHEIEAILLAEEFRLGELINLQANAIEFNSQEAYNNYCFNWFTSFLKPTYTKATVAKLTGIPSVLQDNIFWSQVFNKLITSDDPLPCQKRLQVALQIYLGQTEAPNKDQIKNFAAKFDQCRKALEISKTEFKDLLAPDPQLTQQSMVANNVISLDEARKLAKKRHKKR</sequence>
<evidence type="ECO:0000313" key="1">
    <source>
        <dbReference type="EMBL" id="MFC6253565.1"/>
    </source>
</evidence>
<protein>
    <recommendedName>
        <fullName evidence="3">PD-(D/E)XK endonuclease-like domain-containing protein</fullName>
    </recommendedName>
</protein>
<name>A0ABW1T7Q9_9LACO</name>
<comment type="caution">
    <text evidence="1">The sequence shown here is derived from an EMBL/GenBank/DDBJ whole genome shotgun (WGS) entry which is preliminary data.</text>
</comment>
<organism evidence="1 2">
    <name type="scientific">Secundilactobacillus hailunensis</name>
    <dbReference type="NCBI Taxonomy" id="2559923"/>
    <lineage>
        <taxon>Bacteria</taxon>
        <taxon>Bacillati</taxon>
        <taxon>Bacillota</taxon>
        <taxon>Bacilli</taxon>
        <taxon>Lactobacillales</taxon>
        <taxon>Lactobacillaceae</taxon>
        <taxon>Secundilactobacillus</taxon>
    </lineage>
</organism>
<dbReference type="EMBL" id="JBHSSA010000031">
    <property type="protein sequence ID" value="MFC6253565.1"/>
    <property type="molecule type" value="Genomic_DNA"/>
</dbReference>
<reference evidence="2" key="1">
    <citation type="journal article" date="2019" name="Int. J. Syst. Evol. Microbiol.">
        <title>The Global Catalogue of Microorganisms (GCM) 10K type strain sequencing project: providing services to taxonomists for standard genome sequencing and annotation.</title>
        <authorList>
            <consortium name="The Broad Institute Genomics Platform"/>
            <consortium name="The Broad Institute Genome Sequencing Center for Infectious Disease"/>
            <person name="Wu L."/>
            <person name="Ma J."/>
        </authorList>
    </citation>
    <scope>NUCLEOTIDE SEQUENCE [LARGE SCALE GENOMIC DNA]</scope>
    <source>
        <strain evidence="2">CCM 8950</strain>
    </source>
</reference>
<dbReference type="RefSeq" id="WP_137630065.1">
    <property type="nucleotide sequence ID" value="NZ_BJDO01000003.1"/>
</dbReference>
<dbReference type="Proteomes" id="UP001596190">
    <property type="component" value="Unassembled WGS sequence"/>
</dbReference>
<gene>
    <name evidence="1" type="ORF">ACFP1H_02980</name>
</gene>
<accession>A0ABW1T7Q9</accession>
<keyword evidence="2" id="KW-1185">Reference proteome</keyword>
<evidence type="ECO:0008006" key="3">
    <source>
        <dbReference type="Google" id="ProtNLM"/>
    </source>
</evidence>
<evidence type="ECO:0000313" key="2">
    <source>
        <dbReference type="Proteomes" id="UP001596190"/>
    </source>
</evidence>
<proteinExistence type="predicted"/>